<feature type="domain" description="Helicase ATP-binding" evidence="1">
    <location>
        <begin position="20"/>
        <end position="188"/>
    </location>
</feature>
<dbReference type="PROSITE" id="PS51194">
    <property type="entry name" value="HELICASE_CTER"/>
    <property type="match status" value="1"/>
</dbReference>
<feature type="domain" description="Helicase C-terminal" evidence="2">
    <location>
        <begin position="319"/>
        <end position="464"/>
    </location>
</feature>
<dbReference type="InterPro" id="IPR014001">
    <property type="entry name" value="Helicase_ATP-bd"/>
</dbReference>
<sequence>MESNRIENREYQNYIIDRILTSVNNNRNVILELDCGMGKRVIIYRLIVEAFLKEKILIFLQNQSSLQETEDYLNNRYGGIEDLGVVHSKHSSIQRKYILENSRIILTLPLSFMNTIKKYPNIASSFNIIIINEIDTIIRRISYNTVLRNPWNHIISRFSHCRFIGMSGTLRDYHTISSDKKVFKRKELSTLLDFFPNTDIIYLEDLNKTDINNYITHTEIYLHPVNDDSIKEVIDFLSLEIKKIEDNIKKDHSSELQNDEMFLNDLQFLDIEPEIIKKLNHLLILRKYVYSMPVSSFWKHLLRFGFSPEQLPPYPQKTGKENYTIKVAQRFKKVVILCSYLSSIYSLKKQFLSIGYNVYVLEGKTTIKAEPLINFKNAKEKSVLLISSVGERDLDIPQTDVLIVYDLVNSPKTVYQKMKRSRGGKVFILFYNNTSEQNKVRRVISEIVVKYPWSIIYYGEKNVNS</sequence>
<dbReference type="SMART" id="SM00487">
    <property type="entry name" value="DEXDc"/>
    <property type="match status" value="1"/>
</dbReference>
<dbReference type="AlphaFoldDB" id="A0A9Y1BJC6"/>
<reference evidence="3" key="1">
    <citation type="journal article" date="2022" name="Nat. Microbiol.">
        <title>Unique mobile elements and scalable gene flow at the prokaryote-eukaryote boundary revealed by circularized Asgard archaea genomes.</title>
        <authorList>
            <person name="Wu F."/>
            <person name="Speth D.R."/>
            <person name="Philosof A."/>
            <person name="Cremiere A."/>
            <person name="Narayanan A."/>
            <person name="Barco R.A."/>
            <person name="Connon S.A."/>
            <person name="Amend J.P."/>
            <person name="Antoshechkin I.A."/>
            <person name="Orphan V.J."/>
        </authorList>
    </citation>
    <scope>NUCLEOTIDE SEQUENCE</scope>
    <source>
        <strain evidence="3">PM71</strain>
    </source>
</reference>
<keyword evidence="3" id="KW-0547">Nucleotide-binding</keyword>
<dbReference type="InterPro" id="IPR006935">
    <property type="entry name" value="Helicase/UvrB_N"/>
</dbReference>
<dbReference type="InterPro" id="IPR001650">
    <property type="entry name" value="Helicase_C-like"/>
</dbReference>
<proteinExistence type="predicted"/>
<dbReference type="Pfam" id="PF04851">
    <property type="entry name" value="ResIII"/>
    <property type="match status" value="1"/>
</dbReference>
<dbReference type="EMBL" id="CP084166">
    <property type="protein sequence ID" value="UJG39937.1"/>
    <property type="molecule type" value="Genomic_DNA"/>
</dbReference>
<dbReference type="PROSITE" id="PS51192">
    <property type="entry name" value="HELICASE_ATP_BIND_1"/>
    <property type="match status" value="1"/>
</dbReference>
<dbReference type="GO" id="GO:0004386">
    <property type="term" value="F:helicase activity"/>
    <property type="evidence" value="ECO:0007669"/>
    <property type="project" value="UniProtKB-KW"/>
</dbReference>
<keyword evidence="3" id="KW-0347">Helicase</keyword>
<dbReference type="GO" id="GO:0140097">
    <property type="term" value="F:catalytic activity, acting on DNA"/>
    <property type="evidence" value="ECO:0007669"/>
    <property type="project" value="UniProtKB-ARBA"/>
</dbReference>
<protein>
    <submittedName>
        <fullName evidence="3">DEAD/DEAH box helicase family protein</fullName>
    </submittedName>
</protein>
<keyword evidence="3" id="KW-0067">ATP-binding</keyword>
<gene>
    <name evidence="3" type="ORF">K9W45_08775</name>
</gene>
<dbReference type="GO" id="GO:0005524">
    <property type="term" value="F:ATP binding"/>
    <property type="evidence" value="ECO:0007669"/>
    <property type="project" value="InterPro"/>
</dbReference>
<evidence type="ECO:0000259" key="1">
    <source>
        <dbReference type="PROSITE" id="PS51192"/>
    </source>
</evidence>
<dbReference type="GO" id="GO:0003677">
    <property type="term" value="F:DNA binding"/>
    <property type="evidence" value="ECO:0007669"/>
    <property type="project" value="InterPro"/>
</dbReference>
<dbReference type="GO" id="GO:0016787">
    <property type="term" value="F:hydrolase activity"/>
    <property type="evidence" value="ECO:0007669"/>
    <property type="project" value="InterPro"/>
</dbReference>
<keyword evidence="3" id="KW-0378">Hydrolase</keyword>
<evidence type="ECO:0000313" key="3">
    <source>
        <dbReference type="EMBL" id="UJG39937.1"/>
    </source>
</evidence>
<evidence type="ECO:0000259" key="2">
    <source>
        <dbReference type="PROSITE" id="PS51194"/>
    </source>
</evidence>
<dbReference type="Proteomes" id="UP001201020">
    <property type="component" value="Chromosome"/>
</dbReference>
<organism evidence="3">
    <name type="scientific">Candidatus Heimdallarchaeum aukensis</name>
    <dbReference type="NCBI Taxonomy" id="2876573"/>
    <lineage>
        <taxon>Archaea</taxon>
        <taxon>Promethearchaeati</taxon>
        <taxon>Candidatus Heimdallarchaeota</taxon>
        <taxon>Candidatus Heimdallarchaeia (ex Rinke et al. 2021) (nom. nud.)</taxon>
        <taxon>Candidatus Heimdallarchaeales</taxon>
        <taxon>Candidatus Heimdallarchaeaceae</taxon>
        <taxon>Candidatus Heimdallarchaeum</taxon>
    </lineage>
</organism>
<name>A0A9Y1BJC6_9ARCH</name>
<dbReference type="Gene3D" id="3.40.50.300">
    <property type="entry name" value="P-loop containing nucleotide triphosphate hydrolases"/>
    <property type="match status" value="2"/>
</dbReference>
<dbReference type="InterPro" id="IPR027417">
    <property type="entry name" value="P-loop_NTPase"/>
</dbReference>
<dbReference type="SUPFAM" id="SSF52540">
    <property type="entry name" value="P-loop containing nucleoside triphosphate hydrolases"/>
    <property type="match status" value="1"/>
</dbReference>
<accession>A0A9Y1BJC6</accession>
<dbReference type="Pfam" id="PF00271">
    <property type="entry name" value="Helicase_C"/>
    <property type="match status" value="1"/>
</dbReference>